<accession>A0AAW9VGL2</accession>
<name>A0AAW9VGL2_9GAMM</name>
<organism evidence="1 2">
    <name type="scientific">Providencia alcalifaciens</name>
    <dbReference type="NCBI Taxonomy" id="126385"/>
    <lineage>
        <taxon>Bacteria</taxon>
        <taxon>Pseudomonadati</taxon>
        <taxon>Pseudomonadota</taxon>
        <taxon>Gammaproteobacteria</taxon>
        <taxon>Enterobacterales</taxon>
        <taxon>Morganellaceae</taxon>
        <taxon>Providencia</taxon>
    </lineage>
</organism>
<comment type="caution">
    <text evidence="1">The sequence shown here is derived from an EMBL/GenBank/DDBJ whole genome shotgun (WGS) entry which is preliminary data.</text>
</comment>
<dbReference type="Proteomes" id="UP000449944">
    <property type="component" value="Unassembled WGS sequence"/>
</dbReference>
<gene>
    <name evidence="1" type="ORF">GKR67_17625</name>
</gene>
<sequence>MKQRKRLTNVEWVIERFKLIRKFKDHTPRQQVIIQLLDKTELSPLEFK</sequence>
<proteinExistence type="predicted"/>
<evidence type="ECO:0000313" key="2">
    <source>
        <dbReference type="Proteomes" id="UP000449944"/>
    </source>
</evidence>
<evidence type="ECO:0000313" key="1">
    <source>
        <dbReference type="EMBL" id="MTC36399.1"/>
    </source>
</evidence>
<protein>
    <recommendedName>
        <fullName evidence="3">MarR family transcriptional regulator</fullName>
    </recommendedName>
</protein>
<evidence type="ECO:0008006" key="3">
    <source>
        <dbReference type="Google" id="ProtNLM"/>
    </source>
</evidence>
<dbReference type="EMBL" id="WLUB01000055">
    <property type="protein sequence ID" value="MTC36399.1"/>
    <property type="molecule type" value="Genomic_DNA"/>
</dbReference>
<reference evidence="1 2" key="1">
    <citation type="submission" date="2019-10" db="EMBL/GenBank/DDBJ databases">
        <title>Comparative genomic analysis of Providencia.</title>
        <authorList>
            <person name="Yuan C."/>
            <person name="Wei Y."/>
            <person name="Yin Z."/>
        </authorList>
    </citation>
    <scope>NUCLEOTIDE SEQUENCE [LARGE SCALE GENOMIC DNA]</scope>
    <source>
        <strain evidence="2">wls1934</strain>
    </source>
</reference>
<dbReference type="AlphaFoldDB" id="A0AAW9VGL2"/>